<dbReference type="EMBL" id="JALZ01000049">
    <property type="protein sequence ID" value="ETX12845.1"/>
    <property type="molecule type" value="Genomic_DNA"/>
</dbReference>
<comment type="caution">
    <text evidence="1">The sequence shown here is derived from an EMBL/GenBank/DDBJ whole genome shotgun (WGS) entry which is preliminary data.</text>
</comment>
<dbReference type="PATRIC" id="fig|1449350.3.peg.3985"/>
<name>X7EAF7_9RHOB</name>
<keyword evidence="2" id="KW-1185">Reference proteome</keyword>
<organism evidence="1 2">
    <name type="scientific">Roseivivax halodurans JCM 10272</name>
    <dbReference type="NCBI Taxonomy" id="1449350"/>
    <lineage>
        <taxon>Bacteria</taxon>
        <taxon>Pseudomonadati</taxon>
        <taxon>Pseudomonadota</taxon>
        <taxon>Alphaproteobacteria</taxon>
        <taxon>Rhodobacterales</taxon>
        <taxon>Roseobacteraceae</taxon>
        <taxon>Roseivivax</taxon>
    </lineage>
</organism>
<dbReference type="STRING" id="1449350.OCH239_15770"/>
<accession>X7EAF7</accession>
<protein>
    <submittedName>
        <fullName evidence="1">Transposase IS116</fullName>
    </submittedName>
</protein>
<gene>
    <name evidence="1" type="ORF">OCH239_15770</name>
</gene>
<evidence type="ECO:0000313" key="1">
    <source>
        <dbReference type="EMBL" id="ETX12845.1"/>
    </source>
</evidence>
<dbReference type="AlphaFoldDB" id="X7EAF7"/>
<reference evidence="1 2" key="1">
    <citation type="submission" date="2014-01" db="EMBL/GenBank/DDBJ databases">
        <title>Roseivivax halodurans JCM 10272 Genome Sequencing.</title>
        <authorList>
            <person name="Lai Q."/>
            <person name="Li G."/>
            <person name="Shao Z."/>
        </authorList>
    </citation>
    <scope>NUCLEOTIDE SEQUENCE [LARGE SCALE GENOMIC DNA]</scope>
    <source>
        <strain evidence="1 2">JCM 10272</strain>
    </source>
</reference>
<evidence type="ECO:0000313" key="2">
    <source>
        <dbReference type="Proteomes" id="UP000022447"/>
    </source>
</evidence>
<proteinExistence type="predicted"/>
<dbReference type="eggNOG" id="COG3547">
    <property type="taxonomic scope" value="Bacteria"/>
</dbReference>
<sequence>MRQVANHPERADPWLTKLLQRKPARVATVAMANKTARIMWAVLTRNEPYKPHAA</sequence>
<dbReference type="Proteomes" id="UP000022447">
    <property type="component" value="Unassembled WGS sequence"/>
</dbReference>